<dbReference type="AlphaFoldDB" id="A0A934N5V7"/>
<dbReference type="Proteomes" id="UP000612893">
    <property type="component" value="Unassembled WGS sequence"/>
</dbReference>
<evidence type="ECO:0000313" key="1">
    <source>
        <dbReference type="EMBL" id="MBJ7597006.1"/>
    </source>
</evidence>
<dbReference type="RefSeq" id="WP_338198897.1">
    <property type="nucleotide sequence ID" value="NZ_JAEKNR010000032.1"/>
</dbReference>
<protein>
    <submittedName>
        <fullName evidence="1">Uncharacterized protein</fullName>
    </submittedName>
</protein>
<comment type="caution">
    <text evidence="1">The sequence shown here is derived from an EMBL/GenBank/DDBJ whole genome shotgun (WGS) entry which is preliminary data.</text>
</comment>
<evidence type="ECO:0000313" key="2">
    <source>
        <dbReference type="Proteomes" id="UP000612893"/>
    </source>
</evidence>
<accession>A0A934N5V7</accession>
<reference evidence="1" key="1">
    <citation type="submission" date="2020-10" db="EMBL/GenBank/DDBJ databases">
        <title>Ca. Dormibacterota MAGs.</title>
        <authorList>
            <person name="Montgomery K."/>
        </authorList>
    </citation>
    <scope>NUCLEOTIDE SEQUENCE [LARGE SCALE GENOMIC DNA]</scope>
    <source>
        <strain evidence="1">SC8812_S17_10</strain>
    </source>
</reference>
<proteinExistence type="predicted"/>
<sequence length="108" mass="12604">MTGSILVPCRRCGRQVSSSQVRDGLCLDCRVELALAELRQEHARLWRKRERYRAQGANVDSVGRQIARVEDRMAERIRELVPSREQAVEQLRKALEQARSARYEIRRT</sequence>
<keyword evidence="2" id="KW-1185">Reference proteome</keyword>
<organism evidence="1 2">
    <name type="scientific">Candidatus Nephthysia bennettiae</name>
    <dbReference type="NCBI Taxonomy" id="3127016"/>
    <lineage>
        <taxon>Bacteria</taxon>
        <taxon>Bacillati</taxon>
        <taxon>Candidatus Dormiibacterota</taxon>
        <taxon>Candidatus Dormibacteria</taxon>
        <taxon>Candidatus Dormibacterales</taxon>
        <taxon>Candidatus Dormibacteraceae</taxon>
        <taxon>Candidatus Nephthysia</taxon>
    </lineage>
</organism>
<gene>
    <name evidence="1" type="ORF">JF922_02815</name>
</gene>
<name>A0A934N5V7_9BACT</name>
<dbReference type="EMBL" id="JAEKNR010000032">
    <property type="protein sequence ID" value="MBJ7597006.1"/>
    <property type="molecule type" value="Genomic_DNA"/>
</dbReference>